<keyword evidence="2" id="KW-1133">Transmembrane helix</keyword>
<evidence type="ECO:0000313" key="4">
    <source>
        <dbReference type="Proteomes" id="UP000004816"/>
    </source>
</evidence>
<keyword evidence="2" id="KW-0472">Membrane</keyword>
<keyword evidence="2" id="KW-0812">Transmembrane</keyword>
<evidence type="ECO:0000256" key="1">
    <source>
        <dbReference type="SAM" id="MobiDB-lite"/>
    </source>
</evidence>
<dbReference type="Proteomes" id="UP000004816">
    <property type="component" value="Unassembled WGS sequence"/>
</dbReference>
<evidence type="ECO:0008006" key="5">
    <source>
        <dbReference type="Google" id="ProtNLM"/>
    </source>
</evidence>
<proteinExistence type="predicted"/>
<sequence length="279" mass="30463">MRDQTTGVVRTPPPRGDERATAPAARRAALHEKRQRLARSRPGKDRRTLLDRVTSWRTLGILAAICAVAAAGSWFWPKPREHSVNPAAMRITTEEFPAGYITKEGLSLSSVAFPQQNLPNTKYEPPRCAEFTAQNPLAEVGDGKASYGVQRGSNELRTMALGVVGRVVSWDQFVQFAQSCPTFSMTNSFGGGDLSIQKQQPPGSSADEAVSYFLTTHSAKDRAAKDSSMLVILAHVSDRTVFAGLTLQSLKATTPDQLPDRDAFTKLYATLVQRVKDNS</sequence>
<comment type="caution">
    <text evidence="3">The sequence shown here is derived from an EMBL/GenBank/DDBJ whole genome shotgun (WGS) entry which is preliminary data.</text>
</comment>
<dbReference type="AlphaFoldDB" id="E5XSB2"/>
<organism evidence="3 4">
    <name type="scientific">Segniliparus rugosus (strain ATCC BAA-974 / DSM 45345 / CCUG 50838 / CIP 108380 / JCM 13579 / CDC 945)</name>
    <dbReference type="NCBI Taxonomy" id="679197"/>
    <lineage>
        <taxon>Bacteria</taxon>
        <taxon>Bacillati</taxon>
        <taxon>Actinomycetota</taxon>
        <taxon>Actinomycetes</taxon>
        <taxon>Mycobacteriales</taxon>
        <taxon>Segniliparaceae</taxon>
        <taxon>Segniliparus</taxon>
    </lineage>
</organism>
<protein>
    <recommendedName>
        <fullName evidence="5">PknH-like extracellular domain-containing protein</fullName>
    </recommendedName>
</protein>
<dbReference type="RefSeq" id="WP_007470667.1">
    <property type="nucleotide sequence ID" value="NZ_KI391953.1"/>
</dbReference>
<gene>
    <name evidence="3" type="ORF">HMPREF9336_02384</name>
</gene>
<dbReference type="EMBL" id="ACZI02000002">
    <property type="protein sequence ID" value="EFV12756.1"/>
    <property type="molecule type" value="Genomic_DNA"/>
</dbReference>
<accession>E5XSB2</accession>
<feature type="region of interest" description="Disordered" evidence="1">
    <location>
        <begin position="1"/>
        <end position="45"/>
    </location>
</feature>
<dbReference type="HOGENOM" id="CLU_997128_0_0_11"/>
<evidence type="ECO:0000256" key="2">
    <source>
        <dbReference type="SAM" id="Phobius"/>
    </source>
</evidence>
<keyword evidence="4" id="KW-1185">Reference proteome</keyword>
<feature type="transmembrane region" description="Helical" evidence="2">
    <location>
        <begin position="56"/>
        <end position="76"/>
    </location>
</feature>
<evidence type="ECO:0000313" key="3">
    <source>
        <dbReference type="EMBL" id="EFV12756.1"/>
    </source>
</evidence>
<name>E5XSB2_SEGRC</name>
<reference evidence="3 4" key="1">
    <citation type="journal article" date="2011" name="Stand. Genomic Sci.">
        <title>High quality draft genome sequence of Segniliparus rugosus CDC 945(T)= (ATCC BAA-974(T)).</title>
        <authorList>
            <person name="Earl A.M."/>
            <person name="Desjardins C.A."/>
            <person name="Fitzgerald M.G."/>
            <person name="Arachchi H.M."/>
            <person name="Zeng Q."/>
            <person name="Mehta T."/>
            <person name="Griggs A."/>
            <person name="Birren B.W."/>
            <person name="Toney N.C."/>
            <person name="Carr J."/>
            <person name="Posey J."/>
            <person name="Butler W.R."/>
        </authorList>
    </citation>
    <scope>NUCLEOTIDE SEQUENCE [LARGE SCALE GENOMIC DNA]</scope>
    <source>
        <strain evidence="4">ATCC BAA-974 / DSM 45345 / CCUG 50838 / CIP 108380 / JCM 13579 / CDC 945</strain>
    </source>
</reference>